<evidence type="ECO:0000256" key="2">
    <source>
        <dbReference type="ARBA" id="ARBA00011057"/>
    </source>
</evidence>
<evidence type="ECO:0000256" key="7">
    <source>
        <dbReference type="ARBA" id="ARBA00035133"/>
    </source>
</evidence>
<keyword evidence="5" id="KW-0496">Mitochondrion</keyword>
<proteinExistence type="inferred from homology"/>
<sequence length="126" mass="15159">MDAEQLRKALGAVPRNAFEEMIQWTKEGKLWKFPIDNEADMDEERKYKFHEHIFLERHLSDFPKKGPVRKFMELVALGLSRNPWISVPEKIEHIRWYADYFRQKQDILVESIGEEGRMKKPDEQIE</sequence>
<evidence type="ECO:0000256" key="3">
    <source>
        <dbReference type="ARBA" id="ARBA00022946"/>
    </source>
</evidence>
<dbReference type="Proteomes" id="UP000678393">
    <property type="component" value="Unassembled WGS sequence"/>
</dbReference>
<evidence type="ECO:0000256" key="6">
    <source>
        <dbReference type="ARBA" id="ARBA00023274"/>
    </source>
</evidence>
<comment type="subcellular location">
    <subcellularLocation>
        <location evidence="1">Mitochondrion</location>
    </subcellularLocation>
</comment>
<evidence type="ECO:0000256" key="5">
    <source>
        <dbReference type="ARBA" id="ARBA00023128"/>
    </source>
</evidence>
<accession>A0A8S3ZC05</accession>
<dbReference type="PANTHER" id="PTHR13231">
    <property type="entry name" value="MITOCHONDRIAL RIBOSOMAL PROTEIN S31"/>
    <property type="match status" value="1"/>
</dbReference>
<keyword evidence="4" id="KW-0689">Ribosomal protein</keyword>
<dbReference type="GO" id="GO:0003735">
    <property type="term" value="F:structural constituent of ribosome"/>
    <property type="evidence" value="ECO:0007669"/>
    <property type="project" value="InterPro"/>
</dbReference>
<dbReference type="Pfam" id="PF15433">
    <property type="entry name" value="MRP-S31"/>
    <property type="match status" value="1"/>
</dbReference>
<reference evidence="9" key="1">
    <citation type="submission" date="2021-04" db="EMBL/GenBank/DDBJ databases">
        <authorList>
            <consortium name="Molecular Ecology Group"/>
        </authorList>
    </citation>
    <scope>NUCLEOTIDE SEQUENCE</scope>
</reference>
<keyword evidence="6" id="KW-0687">Ribonucleoprotein</keyword>
<evidence type="ECO:0000313" key="10">
    <source>
        <dbReference type="Proteomes" id="UP000678393"/>
    </source>
</evidence>
<dbReference type="OrthoDB" id="5989925at2759"/>
<evidence type="ECO:0000256" key="4">
    <source>
        <dbReference type="ARBA" id="ARBA00022980"/>
    </source>
</evidence>
<comment type="caution">
    <text evidence="9">The sequence shown here is derived from an EMBL/GenBank/DDBJ whole genome shotgun (WGS) entry which is preliminary data.</text>
</comment>
<evidence type="ECO:0000256" key="8">
    <source>
        <dbReference type="ARBA" id="ARBA00035363"/>
    </source>
</evidence>
<dbReference type="EMBL" id="CAJHNH020002446">
    <property type="protein sequence ID" value="CAG5126749.1"/>
    <property type="molecule type" value="Genomic_DNA"/>
</dbReference>
<evidence type="ECO:0000313" key="9">
    <source>
        <dbReference type="EMBL" id="CAG5126749.1"/>
    </source>
</evidence>
<dbReference type="GO" id="GO:0005763">
    <property type="term" value="C:mitochondrial small ribosomal subunit"/>
    <property type="evidence" value="ECO:0007669"/>
    <property type="project" value="InterPro"/>
</dbReference>
<dbReference type="AlphaFoldDB" id="A0A8S3ZC05"/>
<gene>
    <name evidence="9" type="ORF">CUNI_LOCUS12307</name>
</gene>
<keyword evidence="10" id="KW-1185">Reference proteome</keyword>
<dbReference type="InterPro" id="IPR026299">
    <property type="entry name" value="MRP-S31"/>
</dbReference>
<name>A0A8S3ZC05_9EUPU</name>
<comment type="similarity">
    <text evidence="2">Belongs to the mitochondrion-specific ribosomal protein mS31 family.</text>
</comment>
<keyword evidence="3" id="KW-0809">Transit peptide</keyword>
<evidence type="ECO:0000256" key="1">
    <source>
        <dbReference type="ARBA" id="ARBA00004173"/>
    </source>
</evidence>
<organism evidence="9 10">
    <name type="scientific">Candidula unifasciata</name>
    <dbReference type="NCBI Taxonomy" id="100452"/>
    <lineage>
        <taxon>Eukaryota</taxon>
        <taxon>Metazoa</taxon>
        <taxon>Spiralia</taxon>
        <taxon>Lophotrochozoa</taxon>
        <taxon>Mollusca</taxon>
        <taxon>Gastropoda</taxon>
        <taxon>Heterobranchia</taxon>
        <taxon>Euthyneura</taxon>
        <taxon>Panpulmonata</taxon>
        <taxon>Eupulmonata</taxon>
        <taxon>Stylommatophora</taxon>
        <taxon>Helicina</taxon>
        <taxon>Helicoidea</taxon>
        <taxon>Geomitridae</taxon>
        <taxon>Candidula</taxon>
    </lineage>
</organism>
<dbReference type="PANTHER" id="PTHR13231:SF3">
    <property type="entry name" value="SMALL RIBOSOMAL SUBUNIT PROTEIN MS31"/>
    <property type="match status" value="1"/>
</dbReference>
<protein>
    <recommendedName>
        <fullName evidence="7">Small ribosomal subunit protein mS31</fullName>
    </recommendedName>
    <alternativeName>
        <fullName evidence="8">28S ribosomal protein S31, mitochondrial</fullName>
    </alternativeName>
</protein>